<gene>
    <name evidence="2" type="ORF">A2W41_04150</name>
</gene>
<accession>A0A1G2FZK7</accession>
<dbReference type="SUPFAM" id="SSF88659">
    <property type="entry name" value="Sigma3 and sigma4 domains of RNA polymerase sigma factors"/>
    <property type="match status" value="1"/>
</dbReference>
<dbReference type="InterPro" id="IPR038087">
    <property type="entry name" value="RNAP_delta_N_dom_sf"/>
</dbReference>
<dbReference type="Gene3D" id="1.10.10.1250">
    <property type="entry name" value="RNA polymerase, subunit delta, N-terminal domain"/>
    <property type="match status" value="1"/>
</dbReference>
<dbReference type="CDD" id="cd06171">
    <property type="entry name" value="Sigma70_r4"/>
    <property type="match status" value="1"/>
</dbReference>
<dbReference type="InterPro" id="IPR013324">
    <property type="entry name" value="RNA_pol_sigma_r3/r4-like"/>
</dbReference>
<dbReference type="PRINTS" id="PR00046">
    <property type="entry name" value="SIGMA70FCT"/>
</dbReference>
<dbReference type="GO" id="GO:0006352">
    <property type="term" value="P:DNA-templated transcription initiation"/>
    <property type="evidence" value="ECO:0007669"/>
    <property type="project" value="InterPro"/>
</dbReference>
<protein>
    <recommendedName>
        <fullName evidence="1">RNA polymerase sigma-70 region 4 domain-containing protein</fullName>
    </recommendedName>
</protein>
<dbReference type="Pfam" id="PF04545">
    <property type="entry name" value="Sigma70_r4"/>
    <property type="match status" value="1"/>
</dbReference>
<name>A0A1G2FZK7_9BACT</name>
<dbReference type="InterPro" id="IPR007630">
    <property type="entry name" value="RNA_pol_sigma70_r4"/>
</dbReference>
<evidence type="ECO:0000313" key="3">
    <source>
        <dbReference type="Proteomes" id="UP000176700"/>
    </source>
</evidence>
<sequence>MPKTILQFEQQVKKVIKALPPRIQKIIEERYGLFGKSAMTLEAIGRKRGITRERVRQIENDSLRKITESDEFSLLDEAFMFLEGLFKDRGFVIPEHHILKEAVFGAPKASNLTLFLLELFDGAERRKDNKFFYSRWQHKKYFDERIEKALQEFTHVLKLREEAYNEDEFLALLRKRLDEAGIHVHTGNALLSFIAITKNIWRNSWGEYGHISCSFVKPRGMKDEAYIALKKADEPLHFTEIARRIKETVNRPVHVQTVHNELIKDDRFVLVGRGLYALHSWGYEPGFVKDVIIKILKNGPATEEKIIQEVCQQRLVKKSTVVTNLQNRKHFTLSDNGTYTLLS</sequence>
<dbReference type="Proteomes" id="UP000176700">
    <property type="component" value="Unassembled WGS sequence"/>
</dbReference>
<dbReference type="PANTHER" id="PTHR30603:SF47">
    <property type="entry name" value="RNA POLYMERASE SIGMA FACTOR SIGD, CHLOROPLASTIC"/>
    <property type="match status" value="1"/>
</dbReference>
<dbReference type="InterPro" id="IPR000943">
    <property type="entry name" value="RNA_pol_sigma70"/>
</dbReference>
<dbReference type="InterPro" id="IPR050239">
    <property type="entry name" value="Sigma-70_RNA_pol_init_factors"/>
</dbReference>
<dbReference type="GO" id="GO:0003700">
    <property type="term" value="F:DNA-binding transcription factor activity"/>
    <property type="evidence" value="ECO:0007669"/>
    <property type="project" value="InterPro"/>
</dbReference>
<dbReference type="InterPro" id="IPR036388">
    <property type="entry name" value="WH-like_DNA-bd_sf"/>
</dbReference>
<comment type="caution">
    <text evidence="2">The sequence shown here is derived from an EMBL/GenBank/DDBJ whole genome shotgun (WGS) entry which is preliminary data.</text>
</comment>
<dbReference type="Gene3D" id="1.10.10.10">
    <property type="entry name" value="Winged helix-like DNA-binding domain superfamily/Winged helix DNA-binding domain"/>
    <property type="match status" value="1"/>
</dbReference>
<dbReference type="AlphaFoldDB" id="A0A1G2FZK7"/>
<feature type="domain" description="RNA polymerase sigma-70 region 4" evidence="1">
    <location>
        <begin position="16"/>
        <end position="66"/>
    </location>
</feature>
<evidence type="ECO:0000313" key="2">
    <source>
        <dbReference type="EMBL" id="OGZ43499.1"/>
    </source>
</evidence>
<proteinExistence type="predicted"/>
<reference evidence="2 3" key="1">
    <citation type="journal article" date="2016" name="Nat. Commun.">
        <title>Thousands of microbial genomes shed light on interconnected biogeochemical processes in an aquifer system.</title>
        <authorList>
            <person name="Anantharaman K."/>
            <person name="Brown C.T."/>
            <person name="Hug L.A."/>
            <person name="Sharon I."/>
            <person name="Castelle C.J."/>
            <person name="Probst A.J."/>
            <person name="Thomas B.C."/>
            <person name="Singh A."/>
            <person name="Wilkins M.J."/>
            <person name="Karaoz U."/>
            <person name="Brodie E.L."/>
            <person name="Williams K.H."/>
            <person name="Hubbard S.S."/>
            <person name="Banfield J.F."/>
        </authorList>
    </citation>
    <scope>NUCLEOTIDE SEQUENCE [LARGE SCALE GENOMIC DNA]</scope>
</reference>
<dbReference type="EMBL" id="MHNI01000005">
    <property type="protein sequence ID" value="OGZ43499.1"/>
    <property type="molecule type" value="Genomic_DNA"/>
</dbReference>
<organism evidence="2 3">
    <name type="scientific">Candidatus Ryanbacteria bacterium RIFCSPHIGHO2_01_45_13</name>
    <dbReference type="NCBI Taxonomy" id="1802112"/>
    <lineage>
        <taxon>Bacteria</taxon>
        <taxon>Candidatus Ryaniibacteriota</taxon>
    </lineage>
</organism>
<evidence type="ECO:0000259" key="1">
    <source>
        <dbReference type="Pfam" id="PF04545"/>
    </source>
</evidence>
<dbReference type="PANTHER" id="PTHR30603">
    <property type="entry name" value="RNA POLYMERASE SIGMA FACTOR RPO"/>
    <property type="match status" value="1"/>
</dbReference>